<gene>
    <name evidence="2" type="ORF">KSK55_12815</name>
</gene>
<dbReference type="InterPro" id="IPR054787">
    <property type="entry name" value="TrlF_ATPase"/>
</dbReference>
<protein>
    <recommendedName>
        <fullName evidence="4">Polymerase/histidinol phosphatase N-terminal domain-containing protein</fullName>
    </recommendedName>
</protein>
<dbReference type="Proteomes" id="UP000694228">
    <property type="component" value="Chromosome"/>
</dbReference>
<accession>A0A8F5VMI3</accession>
<reference evidence="2 3" key="1">
    <citation type="submission" date="2021-06" db="EMBL/GenBank/DDBJ databases">
        <title>Complete genome sequence of the secondary alcohol utilizing methanogen Methanospirillum hungatei strain GP1.</title>
        <authorList>
            <person name="Day L.A."/>
            <person name="Costa K.C."/>
        </authorList>
    </citation>
    <scope>NUCLEOTIDE SEQUENCE [LARGE SCALE GENOMIC DNA]</scope>
    <source>
        <strain evidence="2 3">GP1</strain>
    </source>
</reference>
<dbReference type="AlphaFoldDB" id="A0A8F5VMI3"/>
<keyword evidence="1" id="KW-0175">Coiled coil</keyword>
<dbReference type="GO" id="GO:0004534">
    <property type="term" value="F:5'-3' RNA exonuclease activity"/>
    <property type="evidence" value="ECO:0007669"/>
    <property type="project" value="TreeGrafter"/>
</dbReference>
<dbReference type="OrthoDB" id="359478at2157"/>
<evidence type="ECO:0000313" key="3">
    <source>
        <dbReference type="Proteomes" id="UP000694228"/>
    </source>
</evidence>
<dbReference type="NCBIfam" id="NF045780">
    <property type="entry name" value="TrlF_fam_ATP"/>
    <property type="match status" value="1"/>
</dbReference>
<organism evidence="2 3">
    <name type="scientific">Methanospirillum hungatei</name>
    <dbReference type="NCBI Taxonomy" id="2203"/>
    <lineage>
        <taxon>Archaea</taxon>
        <taxon>Methanobacteriati</taxon>
        <taxon>Methanobacteriota</taxon>
        <taxon>Stenosarchaea group</taxon>
        <taxon>Methanomicrobia</taxon>
        <taxon>Methanomicrobiales</taxon>
        <taxon>Methanospirillaceae</taxon>
        <taxon>Methanospirillum</taxon>
    </lineage>
</organism>
<name>A0A8F5VMI3_METHU</name>
<dbReference type="InterPro" id="IPR052018">
    <property type="entry name" value="PHP_domain"/>
</dbReference>
<dbReference type="EMBL" id="CP077107">
    <property type="protein sequence ID" value="QXO94205.1"/>
    <property type="molecule type" value="Genomic_DNA"/>
</dbReference>
<evidence type="ECO:0000256" key="1">
    <source>
        <dbReference type="SAM" id="Coils"/>
    </source>
</evidence>
<evidence type="ECO:0008006" key="4">
    <source>
        <dbReference type="Google" id="ProtNLM"/>
    </source>
</evidence>
<sequence length="916" mass="105468">MMLSSQSYPGAKWWRCDLHIHTSASRDTLELQDIPLDTWLLNVMSTGVDVIAITDHNSGSSIDPIKAVYQNLATIQPRGFKKICIFPGVEISTLENVHILALFDPLKGTAEVEDLLVRLDIPRGKWGETEGVFSKYQSSDVIKIINQSGALAIPAHANKEKGIFQLSGNQLRSLAYNEQIIAIEHEGSKSEWPDLIKEQKPKWIQILGSDCHQVPGSIPHKFTWIKMRSPTLEGLKLACIDGNNSVKIMRDITDDLTLSSHPWIRSVTITDTEYIDSDSPFLLCNPGLNTIIGGRGTGKSSTIEFIRLCTGRTKEIPDTLTEDLKKYFIQKTHDPSGLLHEKSKLMLEYQKDDALYRIRWRIDNDEYSIYRVMEDGSEELSSGEIKNRFPLSIYSQKQIYEMVRDPSSILHMIDQDPDTGFSDWEQKFQILTSRYKSLQAKIREITASLPDKERIRGELEDISSKISRFEESGHADILKKYQQTRGKERAIEIWEESWMSASYSIISLIEQIGANDPDISVMDKDDPDDQKCARDLEERTKTVNTTIRELHNIAKRLESQWADWKKIREESEWSKKNAEIHAQYSSLMRILAEGGISDIQQYGQLLQTRETLEEQIRNYNSLIFSLEDYSNQEKQLLKEITNHRLELTRKRKEFIRKNLAGNKQIRMVLLPFGDHISAERKIRSILGLDKNIYAKYIHDFDNKTGIIDRLYTDYDWTGQHVNPDDFLNKLHLEKEYIYDLCDGKGPSDTERRFIEKMIRCPQDQRDELAFFYPEDSLSIGYYAESEGIFKDIMQGSPGQKNAVILSFILSYGTQPLILDQPEDDLDNHLIYDMIVRHLRNMKEKRQIIIVTHNANIVVNGNADLVIPLIAEGGETIISHQGTLQDEPVRDEICRVMEGGRTAFEMRYKRILREFSC</sequence>
<evidence type="ECO:0000313" key="2">
    <source>
        <dbReference type="EMBL" id="QXO94205.1"/>
    </source>
</evidence>
<feature type="coiled-coil region" evidence="1">
    <location>
        <begin position="602"/>
        <end position="646"/>
    </location>
</feature>
<dbReference type="PANTHER" id="PTHR42924:SF3">
    <property type="entry name" value="POLYMERASE_HISTIDINOL PHOSPHATASE N-TERMINAL DOMAIN-CONTAINING PROTEIN"/>
    <property type="match status" value="1"/>
</dbReference>
<dbReference type="PANTHER" id="PTHR42924">
    <property type="entry name" value="EXONUCLEASE"/>
    <property type="match status" value="1"/>
</dbReference>
<proteinExistence type="predicted"/>
<dbReference type="GO" id="GO:0035312">
    <property type="term" value="F:5'-3' DNA exonuclease activity"/>
    <property type="evidence" value="ECO:0007669"/>
    <property type="project" value="TreeGrafter"/>
</dbReference>